<dbReference type="InterPro" id="IPR027417">
    <property type="entry name" value="P-loop_NTPase"/>
</dbReference>
<feature type="non-terminal residue" evidence="2">
    <location>
        <position position="475"/>
    </location>
</feature>
<name>X0YH27_9ZZZZ</name>
<evidence type="ECO:0000313" key="2">
    <source>
        <dbReference type="EMBL" id="GAG55215.1"/>
    </source>
</evidence>
<dbReference type="AlphaFoldDB" id="X0YH27"/>
<dbReference type="Gene3D" id="3.40.50.300">
    <property type="entry name" value="P-loop containing nucleotide triphosphate hydrolases"/>
    <property type="match status" value="1"/>
</dbReference>
<proteinExistence type="predicted"/>
<reference evidence="2" key="1">
    <citation type="journal article" date="2014" name="Front. Microbiol.">
        <title>High frequency of phylogenetically diverse reductive dehalogenase-homologous genes in deep subseafloor sedimentary metagenomes.</title>
        <authorList>
            <person name="Kawai M."/>
            <person name="Futagami T."/>
            <person name="Toyoda A."/>
            <person name="Takaki Y."/>
            <person name="Nishi S."/>
            <person name="Hori S."/>
            <person name="Arai W."/>
            <person name="Tsubouchi T."/>
            <person name="Morono Y."/>
            <person name="Uchiyama I."/>
            <person name="Ito T."/>
            <person name="Fujiyama A."/>
            <person name="Inagaki F."/>
            <person name="Takami H."/>
        </authorList>
    </citation>
    <scope>NUCLEOTIDE SEQUENCE</scope>
    <source>
        <strain evidence="2">Expedition CK06-06</strain>
    </source>
</reference>
<dbReference type="EMBL" id="BART01007240">
    <property type="protein sequence ID" value="GAG55215.1"/>
    <property type="molecule type" value="Genomic_DNA"/>
</dbReference>
<evidence type="ECO:0000256" key="1">
    <source>
        <dbReference type="SAM" id="Coils"/>
    </source>
</evidence>
<organism evidence="2">
    <name type="scientific">marine sediment metagenome</name>
    <dbReference type="NCBI Taxonomy" id="412755"/>
    <lineage>
        <taxon>unclassified sequences</taxon>
        <taxon>metagenomes</taxon>
        <taxon>ecological metagenomes</taxon>
    </lineage>
</organism>
<sequence length="475" mass="52726">AVGKVNECREVMRKICAEKTTLDEVEVVYPSASSYADIFFLLAAKTDLQITFSEGIGVGFTTPGKVFSGILDWFEGGFKVSDLCRMIESGNLNLFHPGIKDVPSLQKISGYLKKAGIGWGKDRYISCLKDLINKTKKDFLQAQEKKEEKKLLRLETDLKNLKIVIPVIKKMLSFLPRFEEKDDKGIDFEALCAGASSFIKNFSSIRSELDGMAYLSLYSALDETAAMQPPHLIREEAVKRLRNQASRIKVGASKPKPGHLHLSTYKTGGYSGRENTFIVGLDQGSFPGSGLQQPLLLDDEKEKISPALQTAEESLLENIYSMAAMLAALRGRASLSYSSHDLQAERSSFPSSILLQAYRLLKGDSRLDYSALHSYLAEPVGFLTKNTDRALDDIDWWLAKIGGGKHFLNGLEAVQHTFPSLARGIFARQKREGNSISEFEGLLDFKTGKSHPIIFENMQVSASRFETLTFSSSKS</sequence>
<accession>X0YH27</accession>
<comment type="caution">
    <text evidence="2">The sequence shown here is derived from an EMBL/GenBank/DDBJ whole genome shotgun (WGS) entry which is preliminary data.</text>
</comment>
<gene>
    <name evidence="2" type="ORF">S01H4_16502</name>
</gene>
<feature type="coiled-coil region" evidence="1">
    <location>
        <begin position="137"/>
        <end position="164"/>
    </location>
</feature>
<dbReference type="SUPFAM" id="SSF52540">
    <property type="entry name" value="P-loop containing nucleoside triphosphate hydrolases"/>
    <property type="match status" value="1"/>
</dbReference>
<feature type="non-terminal residue" evidence="2">
    <location>
        <position position="1"/>
    </location>
</feature>
<keyword evidence="1" id="KW-0175">Coiled coil</keyword>
<protein>
    <submittedName>
        <fullName evidence="2">Uncharacterized protein</fullName>
    </submittedName>
</protein>